<dbReference type="RefSeq" id="WP_062665063.1">
    <property type="nucleotide sequence ID" value="NZ_FIZX01000002.1"/>
</dbReference>
<organism evidence="2 3">
    <name type="scientific">Grimontia celer</name>
    <dbReference type="NCBI Taxonomy" id="1796497"/>
    <lineage>
        <taxon>Bacteria</taxon>
        <taxon>Pseudomonadati</taxon>
        <taxon>Pseudomonadota</taxon>
        <taxon>Gammaproteobacteria</taxon>
        <taxon>Vibrionales</taxon>
        <taxon>Vibrionaceae</taxon>
        <taxon>Grimontia</taxon>
    </lineage>
</organism>
<evidence type="ECO:0000313" key="3">
    <source>
        <dbReference type="Proteomes" id="UP000071641"/>
    </source>
</evidence>
<reference evidence="3" key="1">
    <citation type="submission" date="2016-02" db="EMBL/GenBank/DDBJ databases">
        <authorList>
            <person name="Rodrigo-Torres Lidia"/>
            <person name="Arahal R.David."/>
        </authorList>
    </citation>
    <scope>NUCLEOTIDE SEQUENCE [LARGE SCALE GENOMIC DNA]</scope>
    <source>
        <strain evidence="3">CECT 9029</strain>
    </source>
</reference>
<name>A0A128F7Q2_9GAMM</name>
<proteinExistence type="predicted"/>
<keyword evidence="3" id="KW-1185">Reference proteome</keyword>
<dbReference type="EMBL" id="FIZX01000002">
    <property type="protein sequence ID" value="CZF82799.1"/>
    <property type="molecule type" value="Genomic_DNA"/>
</dbReference>
<feature type="signal peptide" evidence="1">
    <location>
        <begin position="1"/>
        <end position="18"/>
    </location>
</feature>
<dbReference type="Proteomes" id="UP000071641">
    <property type="component" value="Unassembled WGS sequence"/>
</dbReference>
<dbReference type="AlphaFoldDB" id="A0A128F7Q2"/>
<evidence type="ECO:0000313" key="2">
    <source>
        <dbReference type="EMBL" id="CZF82799.1"/>
    </source>
</evidence>
<accession>A0A128F7Q2</accession>
<sequence length="192" mass="22032">MFRLKAWLVLLVSLSINANEVKDCGDLYSSFVDNKKRAIDFSVLAEKRDAWIKQHLDIHFDYDDGSNASTRFRIVKFAIIEKLQSDPSLYLDPNFIPTAIYELSRYWSYYGVDADTEKVFVNMKKGSVSFLFKDVEEHGMSTAIYVLTSGNHALIEAMYKPLGDAVFSLDALLPLYPELTGSDLQDFYFCRF</sequence>
<dbReference type="OrthoDB" id="9876911at2"/>
<protein>
    <submittedName>
        <fullName evidence="2">Uncharacterized protein</fullName>
    </submittedName>
</protein>
<dbReference type="STRING" id="1796497.GCE9029_03448"/>
<keyword evidence="1" id="KW-0732">Signal</keyword>
<gene>
    <name evidence="2" type="ORF">GCE9029_03448</name>
</gene>
<evidence type="ECO:0000256" key="1">
    <source>
        <dbReference type="SAM" id="SignalP"/>
    </source>
</evidence>
<feature type="chain" id="PRO_5007282157" evidence="1">
    <location>
        <begin position="19"/>
        <end position="192"/>
    </location>
</feature>